<gene>
    <name evidence="1" type="ORF">QO231_21570</name>
</gene>
<reference evidence="2" key="1">
    <citation type="submission" date="2023-05" db="EMBL/GenBank/DDBJ databases">
        <title>Sedimentitalea sp. nov. JM2-8.</title>
        <authorList>
            <person name="Huang J."/>
        </authorList>
    </citation>
    <scope>NUCLEOTIDE SEQUENCE [LARGE SCALE GENOMIC DNA]</scope>
    <source>
        <strain evidence="2">KHS03</strain>
    </source>
</reference>
<dbReference type="Proteomes" id="UP001255416">
    <property type="component" value="Unassembled WGS sequence"/>
</dbReference>
<dbReference type="EMBL" id="JASMWN010000023">
    <property type="protein sequence ID" value="MDU9006426.1"/>
    <property type="molecule type" value="Genomic_DNA"/>
</dbReference>
<evidence type="ECO:0000313" key="1">
    <source>
        <dbReference type="EMBL" id="MDU9006426.1"/>
    </source>
</evidence>
<keyword evidence="2" id="KW-1185">Reference proteome</keyword>
<evidence type="ECO:0008006" key="3">
    <source>
        <dbReference type="Google" id="ProtNLM"/>
    </source>
</evidence>
<protein>
    <recommendedName>
        <fullName evidence="3">Integrase</fullName>
    </recommendedName>
</protein>
<organism evidence="1 2">
    <name type="scientific">Sedimentitalea todarodis</name>
    <dbReference type="NCBI Taxonomy" id="1631240"/>
    <lineage>
        <taxon>Bacteria</taxon>
        <taxon>Pseudomonadati</taxon>
        <taxon>Pseudomonadota</taxon>
        <taxon>Alphaproteobacteria</taxon>
        <taxon>Rhodobacterales</taxon>
        <taxon>Paracoccaceae</taxon>
        <taxon>Sedimentitalea</taxon>
    </lineage>
</organism>
<accession>A0ABU3VJQ3</accession>
<proteinExistence type="predicted"/>
<name>A0ABU3VJQ3_9RHOB</name>
<sequence length="158" mass="17595">MATISKLPSGGYRVQIRRKGRYASETFHHRDGAHKWVRQAETRVDQGLTPNKSSAACLATFDDLVDLHVNDMCAVGKPPRRSKAATLATLKYDLGKERFGHIDRAMLIAYGRKRASGHSYETAARSLPIDECSIEPADCQRTTSSLTRVAHARTRRIS</sequence>
<dbReference type="RefSeq" id="WP_316781491.1">
    <property type="nucleotide sequence ID" value="NZ_JASMWN010000023.1"/>
</dbReference>
<comment type="caution">
    <text evidence="1">The sequence shown here is derived from an EMBL/GenBank/DDBJ whole genome shotgun (WGS) entry which is preliminary data.</text>
</comment>
<evidence type="ECO:0000313" key="2">
    <source>
        <dbReference type="Proteomes" id="UP001255416"/>
    </source>
</evidence>